<feature type="domain" description="AAA" evidence="2">
    <location>
        <begin position="265"/>
        <end position="428"/>
    </location>
</feature>
<proteinExistence type="predicted"/>
<dbReference type="RefSeq" id="WP_036473488.1">
    <property type="nucleotide sequence ID" value="NZ_HG964447.1"/>
</dbReference>
<evidence type="ECO:0000313" key="3">
    <source>
        <dbReference type="EMBL" id="CDO91289.1"/>
    </source>
</evidence>
<dbReference type="EMBL" id="HG964447">
    <property type="protein sequence ID" value="CDO91289.1"/>
    <property type="molecule type" value="Genomic_DNA"/>
</dbReference>
<dbReference type="eggNOG" id="COG0455">
    <property type="taxonomic scope" value="Bacteria"/>
</dbReference>
<reference evidence="3" key="2">
    <citation type="submission" date="2014-04" db="EMBL/GenBank/DDBJ databases">
        <authorList>
            <person name="Urmite Genomes U."/>
        </authorList>
    </citation>
    <scope>NUCLEOTIDE SEQUENCE</scope>
    <source>
        <strain evidence="3">DSM 44626</strain>
    </source>
</reference>
<evidence type="ECO:0000313" key="5">
    <source>
        <dbReference type="Proteomes" id="UP000193710"/>
    </source>
</evidence>
<dbReference type="Pfam" id="PF13614">
    <property type="entry name" value="AAA_31"/>
    <property type="match status" value="1"/>
</dbReference>
<reference evidence="3" key="1">
    <citation type="journal article" date="2014" name="Genome Announc.">
        <title>Draft Genome Sequence of Mycobacterium triplex DSM 44626.</title>
        <authorList>
            <person name="Sassi M."/>
            <person name="Croce O."/>
            <person name="Robert C."/>
            <person name="Raoult D."/>
            <person name="Drancourt M."/>
        </authorList>
    </citation>
    <scope>NUCLEOTIDE SEQUENCE [LARGE SCALE GENOMIC DNA]</scope>
    <source>
        <strain evidence="3">DSM 44626</strain>
    </source>
</reference>
<accession>A0A024K653</accession>
<dbReference type="InterPro" id="IPR027417">
    <property type="entry name" value="P-loop_NTPase"/>
</dbReference>
<evidence type="ECO:0000313" key="4">
    <source>
        <dbReference type="EMBL" id="ORX03235.1"/>
    </source>
</evidence>
<keyword evidence="5" id="KW-1185">Reference proteome</keyword>
<dbReference type="HOGENOM" id="CLU_003609_2_0_11"/>
<dbReference type="SUPFAM" id="SSF52540">
    <property type="entry name" value="P-loop containing nucleoside triphosphate hydrolases"/>
    <property type="match status" value="1"/>
</dbReference>
<dbReference type="Proteomes" id="UP000193710">
    <property type="component" value="Unassembled WGS sequence"/>
</dbReference>
<dbReference type="GO" id="GO:0051782">
    <property type="term" value="P:negative regulation of cell division"/>
    <property type="evidence" value="ECO:0007669"/>
    <property type="project" value="TreeGrafter"/>
</dbReference>
<dbReference type="STRING" id="47839.BN973_05696"/>
<dbReference type="GO" id="GO:0016887">
    <property type="term" value="F:ATP hydrolysis activity"/>
    <property type="evidence" value="ECO:0007669"/>
    <property type="project" value="TreeGrafter"/>
</dbReference>
<feature type="region of interest" description="Disordered" evidence="1">
    <location>
        <begin position="1"/>
        <end position="205"/>
    </location>
</feature>
<feature type="compositionally biased region" description="Pro residues" evidence="1">
    <location>
        <begin position="73"/>
        <end position="89"/>
    </location>
</feature>
<organism evidence="3">
    <name type="scientific">Mycobacterium triplex</name>
    <dbReference type="NCBI Taxonomy" id="47839"/>
    <lineage>
        <taxon>Bacteria</taxon>
        <taxon>Bacillati</taxon>
        <taxon>Actinomycetota</taxon>
        <taxon>Actinomycetes</taxon>
        <taxon>Mycobacteriales</taxon>
        <taxon>Mycobacteriaceae</taxon>
        <taxon>Mycobacterium</taxon>
        <taxon>Mycobacterium simiae complex</taxon>
    </lineage>
</organism>
<dbReference type="PANTHER" id="PTHR43384:SF14">
    <property type="entry name" value="ESX-1 SECRETION-ASSOCIATED PROTEIN ESPI"/>
    <property type="match status" value="1"/>
</dbReference>
<dbReference type="Gene3D" id="3.40.50.300">
    <property type="entry name" value="P-loop containing nucleotide triphosphate hydrolases"/>
    <property type="match status" value="1"/>
</dbReference>
<name>A0A024K653_9MYCO</name>
<dbReference type="OrthoDB" id="3204399at2"/>
<dbReference type="GO" id="GO:0009898">
    <property type="term" value="C:cytoplasmic side of plasma membrane"/>
    <property type="evidence" value="ECO:0007669"/>
    <property type="project" value="TreeGrafter"/>
</dbReference>
<dbReference type="GO" id="GO:0005524">
    <property type="term" value="F:ATP binding"/>
    <property type="evidence" value="ECO:0007669"/>
    <property type="project" value="TreeGrafter"/>
</dbReference>
<evidence type="ECO:0000259" key="2">
    <source>
        <dbReference type="Pfam" id="PF13614"/>
    </source>
</evidence>
<dbReference type="PANTHER" id="PTHR43384">
    <property type="entry name" value="SEPTUM SITE-DETERMINING PROTEIN MIND HOMOLOG, CHLOROPLASTIC-RELATED"/>
    <property type="match status" value="1"/>
</dbReference>
<evidence type="ECO:0000256" key="1">
    <source>
        <dbReference type="SAM" id="MobiDB-lite"/>
    </source>
</evidence>
<feature type="compositionally biased region" description="Polar residues" evidence="1">
    <location>
        <begin position="1"/>
        <end position="10"/>
    </location>
</feature>
<gene>
    <name evidence="4" type="ORF">AWC29_00775</name>
    <name evidence="3" type="ORF">BN973_05696</name>
</gene>
<dbReference type="GO" id="GO:0005829">
    <property type="term" value="C:cytosol"/>
    <property type="evidence" value="ECO:0007669"/>
    <property type="project" value="TreeGrafter"/>
</dbReference>
<dbReference type="Proteomes" id="UP000028880">
    <property type="component" value="Unassembled WGS sequence"/>
</dbReference>
<dbReference type="InterPro" id="IPR050625">
    <property type="entry name" value="ParA/MinD_ATPase"/>
</dbReference>
<dbReference type="InterPro" id="IPR025669">
    <property type="entry name" value="AAA_dom"/>
</dbReference>
<dbReference type="EMBL" id="LQPY01000023">
    <property type="protein sequence ID" value="ORX03235.1"/>
    <property type="molecule type" value="Genomic_DNA"/>
</dbReference>
<sequence>MSTPSDSFPQDDTPHHEQPTSDQRYPYPSGAAPQEDGRQPSNGPDTGPGQRVRWPAAPPPQQGSTPGGEAPHQPLPPPPTRAPVPPPSRPQHAAAHGAPTFKLPEPARPNAEPRQPDPAWQAVEETSNDKTAEISLDQIAAHRGQPPQHEQGLDGFFTDTPLPHEQHLPAGWPSTGPSQPPAADPHQPLFGDQPSSPAAFAPSGYGALDESQQFVTSRRRPVGKGWRKLVSQMTFGLITPGPSAKQEEHDKLIRSITAPLLDVYVVAFVSAKGGVGKTTMTVAAGSAIARERGDRVIAVDVDTDLGNLSSRFEQKGGADANIEALSSLQDASSYPTVATFTVQNKDRLEMLGAQNNPRSSYTLNTQDFEATMKILKKHYNVILLDCGTAITSPLFSTIANHVDSLVVVASQAPDGLNGAWTTIQWLQAHGFARLLPRTVIALNSTFKNKPLVDLDDAEQEFTAKIPGVSVVRIPYDVHLAEGRDVTFVELKSRARKALMALAGSIAQHYPARGPHQHRTTETGGF</sequence>
<dbReference type="AlphaFoldDB" id="A0A024K653"/>
<reference evidence="4 5" key="3">
    <citation type="submission" date="2016-01" db="EMBL/GenBank/DDBJ databases">
        <title>The new phylogeny of the genus Mycobacterium.</title>
        <authorList>
            <person name="Tarcisio F."/>
            <person name="Conor M."/>
            <person name="Antonella G."/>
            <person name="Elisabetta G."/>
            <person name="Giulia F.S."/>
            <person name="Sara T."/>
            <person name="Anna F."/>
            <person name="Clotilde B."/>
            <person name="Roberto B."/>
            <person name="Veronica D.S."/>
            <person name="Fabio R."/>
            <person name="Monica P."/>
            <person name="Olivier J."/>
            <person name="Enrico T."/>
            <person name="Nicola S."/>
        </authorList>
    </citation>
    <scope>NUCLEOTIDE SEQUENCE [LARGE SCALE GENOMIC DNA]</scope>
    <source>
        <strain evidence="4 5">DSM 44626</strain>
    </source>
</reference>
<protein>
    <submittedName>
        <fullName evidence="3">Chromosome partitioning ATPase</fullName>
    </submittedName>
</protein>